<feature type="chain" id="PRO_5005527955" evidence="1">
    <location>
        <begin position="27"/>
        <end position="138"/>
    </location>
</feature>
<name>A0A0K9PWJ1_ZOSMR</name>
<dbReference type="STRING" id="29655.A0A0K9PWJ1"/>
<dbReference type="Pfam" id="PF00188">
    <property type="entry name" value="CAP"/>
    <property type="match status" value="1"/>
</dbReference>
<dbReference type="Gene3D" id="3.40.33.10">
    <property type="entry name" value="CAP"/>
    <property type="match status" value="1"/>
</dbReference>
<dbReference type="InterPro" id="IPR014044">
    <property type="entry name" value="CAP_dom"/>
</dbReference>
<dbReference type="InterPro" id="IPR035940">
    <property type="entry name" value="CAP_sf"/>
</dbReference>
<dbReference type="AlphaFoldDB" id="A0A0K9PWJ1"/>
<reference evidence="4" key="1">
    <citation type="journal article" date="2016" name="Nature">
        <title>The genome of the seagrass Zostera marina reveals angiosperm adaptation to the sea.</title>
        <authorList>
            <person name="Olsen J.L."/>
            <person name="Rouze P."/>
            <person name="Verhelst B."/>
            <person name="Lin Y.-C."/>
            <person name="Bayer T."/>
            <person name="Collen J."/>
            <person name="Dattolo E."/>
            <person name="De Paoli E."/>
            <person name="Dittami S."/>
            <person name="Maumus F."/>
            <person name="Michel G."/>
            <person name="Kersting A."/>
            <person name="Lauritano C."/>
            <person name="Lohaus R."/>
            <person name="Toepel M."/>
            <person name="Tonon T."/>
            <person name="Vanneste K."/>
            <person name="Amirebrahimi M."/>
            <person name="Brakel J."/>
            <person name="Bostroem C."/>
            <person name="Chovatia M."/>
            <person name="Grimwood J."/>
            <person name="Jenkins J.W."/>
            <person name="Jueterbock A."/>
            <person name="Mraz A."/>
            <person name="Stam W.T."/>
            <person name="Tice H."/>
            <person name="Bornberg-Bauer E."/>
            <person name="Green P.J."/>
            <person name="Pearson G.A."/>
            <person name="Procaccini G."/>
            <person name="Duarte C.M."/>
            <person name="Schmutz J."/>
            <person name="Reusch T.B.H."/>
            <person name="Van de Peer Y."/>
        </authorList>
    </citation>
    <scope>NUCLEOTIDE SEQUENCE [LARGE SCALE GENOMIC DNA]</scope>
    <source>
        <strain evidence="4">cv. Finnish</strain>
    </source>
</reference>
<evidence type="ECO:0000259" key="2">
    <source>
        <dbReference type="SMART" id="SM00198"/>
    </source>
</evidence>
<organism evidence="3 4">
    <name type="scientific">Zostera marina</name>
    <name type="common">Eelgrass</name>
    <dbReference type="NCBI Taxonomy" id="29655"/>
    <lineage>
        <taxon>Eukaryota</taxon>
        <taxon>Viridiplantae</taxon>
        <taxon>Streptophyta</taxon>
        <taxon>Embryophyta</taxon>
        <taxon>Tracheophyta</taxon>
        <taxon>Spermatophyta</taxon>
        <taxon>Magnoliopsida</taxon>
        <taxon>Liliopsida</taxon>
        <taxon>Zosteraceae</taxon>
        <taxon>Zostera</taxon>
    </lineage>
</organism>
<dbReference type="SUPFAM" id="SSF55797">
    <property type="entry name" value="PR-1-like"/>
    <property type="match status" value="1"/>
</dbReference>
<protein>
    <submittedName>
        <fullName evidence="3">Cysteine-rich secretory protein</fullName>
    </submittedName>
</protein>
<dbReference type="PANTHER" id="PTHR10334">
    <property type="entry name" value="CYSTEINE-RICH SECRETORY PROTEIN-RELATED"/>
    <property type="match status" value="1"/>
</dbReference>
<dbReference type="OMA" id="MEWNNTI"/>
<accession>A0A0K9PWJ1</accession>
<dbReference type="EMBL" id="LFYR01000585">
    <property type="protein sequence ID" value="KMZ73294.1"/>
    <property type="molecule type" value="Genomic_DNA"/>
</dbReference>
<evidence type="ECO:0000313" key="4">
    <source>
        <dbReference type="Proteomes" id="UP000036987"/>
    </source>
</evidence>
<comment type="caution">
    <text evidence="3">The sequence shown here is derived from an EMBL/GenBank/DDBJ whole genome shotgun (WGS) entry which is preliminary data.</text>
</comment>
<gene>
    <name evidence="3" type="ORF">ZOSMA_14G00550</name>
</gene>
<dbReference type="OrthoDB" id="337038at2759"/>
<sequence length="138" mass="15689">MTGISKQSSTMMYLVALSILIMASSCRSCFFPPPPSPQPPPEDDLLEIQNYLNSHNTAREEVGVGPMEWNNTIYTYAQDYANQRKSDCLLQHSNTSYGENIFWGNGKEYTAVDAVKVWVDEKQWYHYEDNSCDSGKVC</sequence>
<dbReference type="Proteomes" id="UP000036987">
    <property type="component" value="Unassembled WGS sequence"/>
</dbReference>
<keyword evidence="1" id="KW-0732">Signal</keyword>
<feature type="domain" description="SCP" evidence="2">
    <location>
        <begin position="46"/>
        <end position="138"/>
    </location>
</feature>
<keyword evidence="4" id="KW-1185">Reference proteome</keyword>
<dbReference type="GO" id="GO:0005615">
    <property type="term" value="C:extracellular space"/>
    <property type="evidence" value="ECO:0000318"/>
    <property type="project" value="GO_Central"/>
</dbReference>
<dbReference type="SMART" id="SM00198">
    <property type="entry name" value="SCP"/>
    <property type="match status" value="1"/>
</dbReference>
<evidence type="ECO:0000256" key="1">
    <source>
        <dbReference type="SAM" id="SignalP"/>
    </source>
</evidence>
<dbReference type="PROSITE" id="PS51257">
    <property type="entry name" value="PROKAR_LIPOPROTEIN"/>
    <property type="match status" value="1"/>
</dbReference>
<evidence type="ECO:0000313" key="3">
    <source>
        <dbReference type="EMBL" id="KMZ73294.1"/>
    </source>
</evidence>
<feature type="signal peptide" evidence="1">
    <location>
        <begin position="1"/>
        <end position="26"/>
    </location>
</feature>
<proteinExistence type="predicted"/>
<dbReference type="InterPro" id="IPR001283">
    <property type="entry name" value="CRISP-related"/>
</dbReference>